<evidence type="ECO:0000259" key="1">
    <source>
        <dbReference type="Pfam" id="PF03432"/>
    </source>
</evidence>
<keyword evidence="3" id="KW-1185">Reference proteome</keyword>
<dbReference type="InterPro" id="IPR005094">
    <property type="entry name" value="Endonuclease_MobA/VirD2"/>
</dbReference>
<sequence length="283" mass="33917">MIIKSKSYKTTKSFSTVLNYIFRENERNNGFEFTKFIKGKNLFPEELSSQFRSNEQFRLNRRKNNVVLYMDILSFHPRDAERLTNDKLHQIALKYLSLRAPKSIAVATVHRNEKYHTHLHLVFSGIEYKTGKSIRMSKEDFQNKVKLEMENYQKLVFPELLLSQIQHEKSFIPKKEQKKDSEIIMEYEGEISEKQKILKLLEEVFTTATSEKDFYQKLEAKEIKRYSRNGKITGIEGNRKFRFSRLGYTPELLQSLEQDPTQNQRLEWLQNIREKSQEKERKW</sequence>
<reference evidence="2 3" key="1">
    <citation type="submission" date="2020-08" db="EMBL/GenBank/DDBJ databases">
        <title>Functional genomics of gut bacteria from endangered species of beetles.</title>
        <authorList>
            <person name="Carlos-Shanley C."/>
        </authorList>
    </citation>
    <scope>NUCLEOTIDE SEQUENCE [LARGE SCALE GENOMIC DNA]</scope>
    <source>
        <strain evidence="2 3">S00151</strain>
    </source>
</reference>
<evidence type="ECO:0000313" key="2">
    <source>
        <dbReference type="EMBL" id="MBB4807072.1"/>
    </source>
</evidence>
<accession>A0A840KJL5</accession>
<gene>
    <name evidence="2" type="ORF">HNP38_002376</name>
</gene>
<organism evidence="2 3">
    <name type="scientific">Chryseobacterium defluvii</name>
    <dbReference type="NCBI Taxonomy" id="160396"/>
    <lineage>
        <taxon>Bacteria</taxon>
        <taxon>Pseudomonadati</taxon>
        <taxon>Bacteroidota</taxon>
        <taxon>Flavobacteriia</taxon>
        <taxon>Flavobacteriales</taxon>
        <taxon>Weeksellaceae</taxon>
        <taxon>Chryseobacterium group</taxon>
        <taxon>Chryseobacterium</taxon>
    </lineage>
</organism>
<protein>
    <recommendedName>
        <fullName evidence="1">MobA/VirD2-like nuclease domain-containing protein</fullName>
    </recommendedName>
</protein>
<dbReference type="Proteomes" id="UP000592180">
    <property type="component" value="Unassembled WGS sequence"/>
</dbReference>
<dbReference type="AlphaFoldDB" id="A0A840KJL5"/>
<dbReference type="EMBL" id="JACHLE010000003">
    <property type="protein sequence ID" value="MBB4807072.1"/>
    <property type="molecule type" value="Genomic_DNA"/>
</dbReference>
<dbReference type="Pfam" id="PF03432">
    <property type="entry name" value="Relaxase"/>
    <property type="match status" value="1"/>
</dbReference>
<evidence type="ECO:0000313" key="3">
    <source>
        <dbReference type="Proteomes" id="UP000592180"/>
    </source>
</evidence>
<comment type="caution">
    <text evidence="2">The sequence shown here is derived from an EMBL/GenBank/DDBJ whole genome shotgun (WGS) entry which is preliminary data.</text>
</comment>
<proteinExistence type="predicted"/>
<dbReference type="RefSeq" id="WP_184189667.1">
    <property type="nucleotide sequence ID" value="NZ_JACHLE010000003.1"/>
</dbReference>
<name>A0A840KJL5_9FLAO</name>
<feature type="domain" description="MobA/VirD2-like nuclease" evidence="1">
    <location>
        <begin position="42"/>
        <end position="143"/>
    </location>
</feature>
<dbReference type="Gene3D" id="3.30.930.30">
    <property type="match status" value="1"/>
</dbReference>